<dbReference type="CDD" id="cd24013">
    <property type="entry name" value="ASKHA_ATPase_BT3980-like"/>
    <property type="match status" value="1"/>
</dbReference>
<dbReference type="Proteomes" id="UP000003452">
    <property type="component" value="Unassembled WGS sequence"/>
</dbReference>
<dbReference type="eggNOG" id="ENOG502ZZ44">
    <property type="taxonomic scope" value="Bacteria"/>
</dbReference>
<reference evidence="1 2" key="2">
    <citation type="submission" date="2008-08" db="EMBL/GenBank/DDBJ databases">
        <authorList>
            <person name="Fulton L."/>
            <person name="Clifton S."/>
            <person name="Fulton B."/>
            <person name="Xu J."/>
            <person name="Minx P."/>
            <person name="Pepin K.H."/>
            <person name="Johnson M."/>
            <person name="Thiruvilangam P."/>
            <person name="Bhonagiri V."/>
            <person name="Nash W.E."/>
            <person name="Mardis E.R."/>
            <person name="Wilson R.K."/>
        </authorList>
    </citation>
    <scope>NUCLEOTIDE SEQUENCE [LARGE SCALE GENOMIC DNA]</scope>
    <source>
        <strain evidence="2">DSM 17135 / JCM 12973 / M2</strain>
    </source>
</reference>
<name>B5CZY2_PHOPM</name>
<gene>
    <name evidence="1" type="ORF">BACPLE_02302</name>
</gene>
<evidence type="ECO:0000313" key="2">
    <source>
        <dbReference type="Proteomes" id="UP000003452"/>
    </source>
</evidence>
<comment type="caution">
    <text evidence="1">The sequence shown here is derived from an EMBL/GenBank/DDBJ whole genome shotgun (WGS) entry which is preliminary data.</text>
</comment>
<dbReference type="EMBL" id="ABQC02000020">
    <property type="protein sequence ID" value="EDY95196.1"/>
    <property type="molecule type" value="Genomic_DNA"/>
</dbReference>
<proteinExistence type="predicted"/>
<dbReference type="Gene3D" id="3.30.420.250">
    <property type="match status" value="1"/>
</dbReference>
<dbReference type="HOGENOM" id="CLU_081202_1_0_10"/>
<dbReference type="Pfam" id="PF12864">
    <property type="entry name" value="DUF3822"/>
    <property type="match status" value="1"/>
</dbReference>
<dbReference type="Gene3D" id="3.30.420.260">
    <property type="match status" value="1"/>
</dbReference>
<protein>
    <recommendedName>
        <fullName evidence="3">DUF3822 family protein</fullName>
    </recommendedName>
</protein>
<evidence type="ECO:0000313" key="1">
    <source>
        <dbReference type="EMBL" id="EDY95196.1"/>
    </source>
</evidence>
<accession>B5CZY2</accession>
<evidence type="ECO:0008006" key="3">
    <source>
        <dbReference type="Google" id="ProtNLM"/>
    </source>
</evidence>
<dbReference type="AlphaFoldDB" id="B5CZY2"/>
<dbReference type="InterPro" id="IPR024213">
    <property type="entry name" value="DUF3822"/>
</dbReference>
<organism evidence="1 2">
    <name type="scientific">Phocaeicola plebeius (strain DSM 17135 / JCM 12973 / CCUG 54634 / M2)</name>
    <name type="common">Bacteroides plebeius</name>
    <dbReference type="NCBI Taxonomy" id="484018"/>
    <lineage>
        <taxon>Bacteria</taxon>
        <taxon>Pseudomonadati</taxon>
        <taxon>Bacteroidota</taxon>
        <taxon>Bacteroidia</taxon>
        <taxon>Bacteroidales</taxon>
        <taxon>Bacteroidaceae</taxon>
        <taxon>Phocaeicola</taxon>
    </lineage>
</organism>
<reference evidence="1 2" key="1">
    <citation type="submission" date="2008-08" db="EMBL/GenBank/DDBJ databases">
        <title>Draft genome sequence of Bacteroides plebeius (DSM 17135).</title>
        <authorList>
            <person name="Sudarsanam P."/>
            <person name="Ley R."/>
            <person name="Guruge J."/>
            <person name="Turnbaugh P.J."/>
            <person name="Mahowald M."/>
            <person name="Liep D."/>
            <person name="Gordon J."/>
        </authorList>
    </citation>
    <scope>NUCLEOTIDE SEQUENCE [LARGE SCALE GENOMIC DNA]</scope>
    <source>
        <strain evidence="2">DSM 17135 / JCM 12973 / M2</strain>
    </source>
</reference>
<sequence>MQETGNNPMAQPIDFNKSEQYILSIRLSTDGFSFSIYHPQQSEEVYFSSSPVNTQRSMAANVKAYLTETEELKHRFKQVNILIHTSRYTTLPLELYEDEQTDLLFYQNLPPQNNEVVLCNILGKSNLVILFGLDKLTHLFLTEHFPNARLFASVSPITEYLAHKVKPSECRKLFAIFHPESVEVIAFEKEKLLLLNTYPISGLNDSCYYLLNIWQQAGYNQEDDQLYICGSNRVPQWEELPLRLKKYIRKLFIINPQMEFNDSAMSRIKDIPFDMLSLISCE</sequence>